<name>A0ABQ8RVV6_PERAM</name>
<proteinExistence type="predicted"/>
<dbReference type="EMBL" id="JAJSOF020000041">
    <property type="protein sequence ID" value="KAJ4425793.1"/>
    <property type="molecule type" value="Genomic_DNA"/>
</dbReference>
<comment type="caution">
    <text evidence="1">The sequence shown here is derived from an EMBL/GenBank/DDBJ whole genome shotgun (WGS) entry which is preliminary data.</text>
</comment>
<gene>
    <name evidence="1" type="ORF">ANN_27418</name>
</gene>
<dbReference type="Proteomes" id="UP001148838">
    <property type="component" value="Unassembled WGS sequence"/>
</dbReference>
<sequence>MSPGSSTESYPAFARIGLRENPGKNLNQITCPDRDSNPGHLVLRPDALTVTPQAVIFNIFAASPERGRPRKSQRVPRFRRDESCVEENGSRTPFVAKPPDCVLPSEVTPNDVEIRLFSVDEIGDSEMIFGEMRSRIRHRLPCIHITVGENLGKKPNQYTYIAIKREYAIRKVQDNRQGLELKGLYQLLVYADDVNMLEENPQTIRENTGILLEASKEIGFEAMGEQTVEYLLTYIIKTPVVPTQPDKIYLTIGKIYQTISHSCHYRRYRRFGTNELEREDYRVVMLSCTALFAVPPRNTADLS</sequence>
<organism evidence="1 2">
    <name type="scientific">Periplaneta americana</name>
    <name type="common">American cockroach</name>
    <name type="synonym">Blatta americana</name>
    <dbReference type="NCBI Taxonomy" id="6978"/>
    <lineage>
        <taxon>Eukaryota</taxon>
        <taxon>Metazoa</taxon>
        <taxon>Ecdysozoa</taxon>
        <taxon>Arthropoda</taxon>
        <taxon>Hexapoda</taxon>
        <taxon>Insecta</taxon>
        <taxon>Pterygota</taxon>
        <taxon>Neoptera</taxon>
        <taxon>Polyneoptera</taxon>
        <taxon>Dictyoptera</taxon>
        <taxon>Blattodea</taxon>
        <taxon>Blattoidea</taxon>
        <taxon>Blattidae</taxon>
        <taxon>Blattinae</taxon>
        <taxon>Periplaneta</taxon>
    </lineage>
</organism>
<protein>
    <submittedName>
        <fullName evidence="1">Uncharacterized protein</fullName>
    </submittedName>
</protein>
<evidence type="ECO:0000313" key="2">
    <source>
        <dbReference type="Proteomes" id="UP001148838"/>
    </source>
</evidence>
<evidence type="ECO:0000313" key="1">
    <source>
        <dbReference type="EMBL" id="KAJ4425793.1"/>
    </source>
</evidence>
<reference evidence="1 2" key="1">
    <citation type="journal article" date="2022" name="Allergy">
        <title>Genome assembly and annotation of Periplaneta americana reveal a comprehensive cockroach allergen profile.</title>
        <authorList>
            <person name="Wang L."/>
            <person name="Xiong Q."/>
            <person name="Saelim N."/>
            <person name="Wang L."/>
            <person name="Nong W."/>
            <person name="Wan A.T."/>
            <person name="Shi M."/>
            <person name="Liu X."/>
            <person name="Cao Q."/>
            <person name="Hui J.H.L."/>
            <person name="Sookrung N."/>
            <person name="Leung T.F."/>
            <person name="Tungtrongchitr A."/>
            <person name="Tsui S.K.W."/>
        </authorList>
    </citation>
    <scope>NUCLEOTIDE SEQUENCE [LARGE SCALE GENOMIC DNA]</scope>
    <source>
        <strain evidence="1">PWHHKU_190912</strain>
    </source>
</reference>
<keyword evidence="2" id="KW-1185">Reference proteome</keyword>
<accession>A0ABQ8RVV6</accession>